<name>A0AAV3QP03_LITER</name>
<dbReference type="Proteomes" id="UP001454036">
    <property type="component" value="Unassembled WGS sequence"/>
</dbReference>
<evidence type="ECO:0000313" key="2">
    <source>
        <dbReference type="EMBL" id="GAA0163857.1"/>
    </source>
</evidence>
<gene>
    <name evidence="2" type="ORF">LIER_19628</name>
</gene>
<evidence type="ECO:0000313" key="3">
    <source>
        <dbReference type="Proteomes" id="UP001454036"/>
    </source>
</evidence>
<comment type="caution">
    <text evidence="2">The sequence shown here is derived from an EMBL/GenBank/DDBJ whole genome shotgun (WGS) entry which is preliminary data.</text>
</comment>
<dbReference type="EMBL" id="BAABME010004872">
    <property type="protein sequence ID" value="GAA0163857.1"/>
    <property type="molecule type" value="Genomic_DNA"/>
</dbReference>
<feature type="compositionally biased region" description="Basic and acidic residues" evidence="1">
    <location>
        <begin position="205"/>
        <end position="226"/>
    </location>
</feature>
<keyword evidence="3" id="KW-1185">Reference proteome</keyword>
<feature type="region of interest" description="Disordered" evidence="1">
    <location>
        <begin position="186"/>
        <end position="226"/>
    </location>
</feature>
<feature type="region of interest" description="Disordered" evidence="1">
    <location>
        <begin position="1"/>
        <end position="65"/>
    </location>
</feature>
<feature type="compositionally biased region" description="Basic and acidic residues" evidence="1">
    <location>
        <begin position="115"/>
        <end position="132"/>
    </location>
</feature>
<evidence type="ECO:0000256" key="1">
    <source>
        <dbReference type="SAM" id="MobiDB-lite"/>
    </source>
</evidence>
<dbReference type="AlphaFoldDB" id="A0AAV3QP03"/>
<sequence length="226" mass="26266">MQQLQERLPQLRGENPVEVSSVREETNTHTLPVREGNDPGAGQHSRHDAATRDAAAPASPRMKWQPCSGLRLKKFKELLLKRNPQDLEEVNERAYKYIQIEEAEKQAQKGRRKRPVDNNRRRSPEPKRRSTLDRIWAPDGAYSRTDLPRGSAFTRLQGDLRKRNDLKKGKIEYLAPLNTSTGNVNLEIEDRRLLPRPPRQKTPQNKRDMSKFCQYHEDHGHDIDCH</sequence>
<proteinExistence type="predicted"/>
<protein>
    <submittedName>
        <fullName evidence="2">Uncharacterized protein</fullName>
    </submittedName>
</protein>
<accession>A0AAV3QP03</accession>
<feature type="region of interest" description="Disordered" evidence="1">
    <location>
        <begin position="103"/>
        <end position="148"/>
    </location>
</feature>
<organism evidence="2 3">
    <name type="scientific">Lithospermum erythrorhizon</name>
    <name type="common">Purple gromwell</name>
    <name type="synonym">Lithospermum officinale var. erythrorhizon</name>
    <dbReference type="NCBI Taxonomy" id="34254"/>
    <lineage>
        <taxon>Eukaryota</taxon>
        <taxon>Viridiplantae</taxon>
        <taxon>Streptophyta</taxon>
        <taxon>Embryophyta</taxon>
        <taxon>Tracheophyta</taxon>
        <taxon>Spermatophyta</taxon>
        <taxon>Magnoliopsida</taxon>
        <taxon>eudicotyledons</taxon>
        <taxon>Gunneridae</taxon>
        <taxon>Pentapetalae</taxon>
        <taxon>asterids</taxon>
        <taxon>lamiids</taxon>
        <taxon>Boraginales</taxon>
        <taxon>Boraginaceae</taxon>
        <taxon>Boraginoideae</taxon>
        <taxon>Lithospermeae</taxon>
        <taxon>Lithospermum</taxon>
    </lineage>
</organism>
<reference evidence="2 3" key="1">
    <citation type="submission" date="2024-01" db="EMBL/GenBank/DDBJ databases">
        <title>The complete chloroplast genome sequence of Lithospermum erythrorhizon: insights into the phylogenetic relationship among Boraginaceae species and the maternal lineages of purple gromwells.</title>
        <authorList>
            <person name="Okada T."/>
            <person name="Watanabe K."/>
        </authorList>
    </citation>
    <scope>NUCLEOTIDE SEQUENCE [LARGE SCALE GENOMIC DNA]</scope>
</reference>